<proteinExistence type="predicted"/>
<evidence type="ECO:0000313" key="1">
    <source>
        <dbReference type="EMBL" id="GBM23857.1"/>
    </source>
</evidence>
<accession>A0A4Y2E562</accession>
<dbReference type="EMBL" id="BGPR01000505">
    <property type="protein sequence ID" value="GBM23857.1"/>
    <property type="molecule type" value="Genomic_DNA"/>
</dbReference>
<dbReference type="Proteomes" id="UP000499080">
    <property type="component" value="Unassembled WGS sequence"/>
</dbReference>
<organism evidence="1 2">
    <name type="scientific">Araneus ventricosus</name>
    <name type="common">Orbweaver spider</name>
    <name type="synonym">Epeira ventricosa</name>
    <dbReference type="NCBI Taxonomy" id="182803"/>
    <lineage>
        <taxon>Eukaryota</taxon>
        <taxon>Metazoa</taxon>
        <taxon>Ecdysozoa</taxon>
        <taxon>Arthropoda</taxon>
        <taxon>Chelicerata</taxon>
        <taxon>Arachnida</taxon>
        <taxon>Araneae</taxon>
        <taxon>Araneomorphae</taxon>
        <taxon>Entelegynae</taxon>
        <taxon>Araneoidea</taxon>
        <taxon>Araneidae</taxon>
        <taxon>Araneus</taxon>
    </lineage>
</organism>
<keyword evidence="2" id="KW-1185">Reference proteome</keyword>
<sequence>MVCGDNIDDGTNAYIDIKKNQSGPLLPIEQLTAKPYCLYTKTDRGGLQIWSLFSLLRVWRAPGSKTEPTAVCGELAHTEPDDLPPVWHGSLETLCRLKRCSRHLTTVQIDEFCPR</sequence>
<comment type="caution">
    <text evidence="1">The sequence shown here is derived from an EMBL/GenBank/DDBJ whole genome shotgun (WGS) entry which is preliminary data.</text>
</comment>
<protein>
    <submittedName>
        <fullName evidence="1">Uncharacterized protein</fullName>
    </submittedName>
</protein>
<evidence type="ECO:0000313" key="2">
    <source>
        <dbReference type="Proteomes" id="UP000499080"/>
    </source>
</evidence>
<gene>
    <name evidence="1" type="ORF">AVEN_208498_1</name>
</gene>
<name>A0A4Y2E562_ARAVE</name>
<dbReference type="AlphaFoldDB" id="A0A4Y2E562"/>
<reference evidence="1 2" key="1">
    <citation type="journal article" date="2019" name="Sci. Rep.">
        <title>Orb-weaving spider Araneus ventricosus genome elucidates the spidroin gene catalogue.</title>
        <authorList>
            <person name="Kono N."/>
            <person name="Nakamura H."/>
            <person name="Ohtoshi R."/>
            <person name="Moran D.A.P."/>
            <person name="Shinohara A."/>
            <person name="Yoshida Y."/>
            <person name="Fujiwara M."/>
            <person name="Mori M."/>
            <person name="Tomita M."/>
            <person name="Arakawa K."/>
        </authorList>
    </citation>
    <scope>NUCLEOTIDE SEQUENCE [LARGE SCALE GENOMIC DNA]</scope>
</reference>